<dbReference type="PANTHER" id="PTHR36121:SF1">
    <property type="entry name" value="PROTEIN SXY"/>
    <property type="match status" value="1"/>
</dbReference>
<accession>A0A3B0VIG3</accession>
<organism evidence="2">
    <name type="scientific">hydrothermal vent metagenome</name>
    <dbReference type="NCBI Taxonomy" id="652676"/>
    <lineage>
        <taxon>unclassified sequences</taxon>
        <taxon>metagenomes</taxon>
        <taxon>ecological metagenomes</taxon>
    </lineage>
</organism>
<dbReference type="Pfam" id="PF04993">
    <property type="entry name" value="TfoX_N"/>
    <property type="match status" value="1"/>
</dbReference>
<gene>
    <name evidence="2" type="ORF">MNBD_CHLOROFLEXI01-5333</name>
</gene>
<proteinExistence type="predicted"/>
<feature type="domain" description="TfoX N-terminal" evidence="1">
    <location>
        <begin position="20"/>
        <end position="101"/>
    </location>
</feature>
<sequence>MGDKKTNSAYEIGEALLKTLSVVGDVNGRKMFGGYGIFEDGAMFALVSSKGDIHFKVGDSNRAKYEAAGSKQFHHMPYFQLPEAIYQEDDDLFAWAKESIAIAHATKKKKK</sequence>
<dbReference type="EMBL" id="UOEU01001074">
    <property type="protein sequence ID" value="VAW43388.1"/>
    <property type="molecule type" value="Genomic_DNA"/>
</dbReference>
<dbReference type="SUPFAM" id="SSF159894">
    <property type="entry name" value="YgaC/TfoX-N like"/>
    <property type="match status" value="1"/>
</dbReference>
<dbReference type="InterPro" id="IPR007076">
    <property type="entry name" value="TfoX_N"/>
</dbReference>
<dbReference type="Gene3D" id="3.30.1460.30">
    <property type="entry name" value="YgaC/TfoX-N like chaperone"/>
    <property type="match status" value="1"/>
</dbReference>
<dbReference type="InterPro" id="IPR047525">
    <property type="entry name" value="TfoX-like"/>
</dbReference>
<reference evidence="2" key="1">
    <citation type="submission" date="2018-06" db="EMBL/GenBank/DDBJ databases">
        <authorList>
            <person name="Zhirakovskaya E."/>
        </authorList>
    </citation>
    <scope>NUCLEOTIDE SEQUENCE</scope>
</reference>
<dbReference type="PANTHER" id="PTHR36121">
    <property type="entry name" value="PROTEIN SXY"/>
    <property type="match status" value="1"/>
</dbReference>
<protein>
    <recommendedName>
        <fullName evidence="1">TfoX N-terminal domain-containing protein</fullName>
    </recommendedName>
</protein>
<evidence type="ECO:0000259" key="1">
    <source>
        <dbReference type="Pfam" id="PF04993"/>
    </source>
</evidence>
<evidence type="ECO:0000313" key="2">
    <source>
        <dbReference type="EMBL" id="VAW43388.1"/>
    </source>
</evidence>
<dbReference type="AlphaFoldDB" id="A0A3B0VIG3"/>
<name>A0A3B0VIG3_9ZZZZ</name>